<organism evidence="5 6">
    <name type="scientific">Nocardioides alpinus</name>
    <dbReference type="NCBI Taxonomy" id="748909"/>
    <lineage>
        <taxon>Bacteria</taxon>
        <taxon>Bacillati</taxon>
        <taxon>Actinomycetota</taxon>
        <taxon>Actinomycetes</taxon>
        <taxon>Propionibacteriales</taxon>
        <taxon>Nocardioidaceae</taxon>
        <taxon>Nocardioides</taxon>
    </lineage>
</organism>
<feature type="domain" description="Aldehyde oxidase/xanthine dehydrogenase a/b hammerhead" evidence="4">
    <location>
        <begin position="36"/>
        <end position="140"/>
    </location>
</feature>
<reference evidence="5" key="1">
    <citation type="submission" date="2016-10" db="EMBL/GenBank/DDBJ databases">
        <authorList>
            <person name="de Groot N.N."/>
        </authorList>
    </citation>
    <scope>NUCLEOTIDE SEQUENCE [LARGE SCALE GENOMIC DNA]</scope>
    <source>
        <strain evidence="5">CGMCC 1.10697</strain>
    </source>
</reference>
<dbReference type="STRING" id="748909.SAMN05192575_10763"/>
<dbReference type="Pfam" id="PF20256">
    <property type="entry name" value="MoCoBD_2"/>
    <property type="match status" value="2"/>
</dbReference>
<accession>A0A1I1A0U1</accession>
<evidence type="ECO:0000256" key="2">
    <source>
        <dbReference type="ARBA" id="ARBA00023002"/>
    </source>
</evidence>
<dbReference type="InterPro" id="IPR037165">
    <property type="entry name" value="AldOxase/xan_DH_Mopterin-bd_sf"/>
</dbReference>
<dbReference type="GO" id="GO:0005506">
    <property type="term" value="F:iron ion binding"/>
    <property type="evidence" value="ECO:0007669"/>
    <property type="project" value="InterPro"/>
</dbReference>
<dbReference type="PANTHER" id="PTHR11908:SF132">
    <property type="entry name" value="ALDEHYDE OXIDASE 1-RELATED"/>
    <property type="match status" value="1"/>
</dbReference>
<dbReference type="Gene3D" id="3.90.1170.50">
    <property type="entry name" value="Aldehyde oxidase/xanthine dehydrogenase, a/b hammerhead"/>
    <property type="match status" value="1"/>
</dbReference>
<protein>
    <submittedName>
        <fullName evidence="5">Xanthine dehydrogenase YagR molybdenum-binding subunit</fullName>
    </submittedName>
</protein>
<evidence type="ECO:0000256" key="1">
    <source>
        <dbReference type="ARBA" id="ARBA00022505"/>
    </source>
</evidence>
<dbReference type="InterPro" id="IPR008274">
    <property type="entry name" value="AldOxase/xan_DH_MoCoBD1"/>
</dbReference>
<sequence>MTTLEPRMLEPEAPAAADAAPTGHDRMRVDAPAKVTGTAPYAYEQPVEEPLHLFPIVATIALGRIAEIDDADARALPGVRLVLTHANAPRIRVRTDAALTILQSSEVHHRGEIIGAVVADSPRVAREAAALVRVTYDEQPAELGFSIDDPRATVPRRVNAFKHGSYERGDADAGLTRGTLVEADYSLPMEFHSPIEPHAVTAIWHDVSALRPRSTRLTMYDTNQGTGGHGALLAPVLGLLPTQIEVISPYVGGSFGTKGWPWPHLVLVAMAAKRLTGRPVKYAMTRQQMFRTVGHRPASKQRIRLSVEADGRLGAIDHQSWAPTSRLRSYVDQTVSATRMMYDVADLRTIHHAVVQDAAPGSFMRAPGEFSGMFALETALDEAAHAVGVDPVDLRVRNEPAQDPETGKPWSTRNLVACLREGADQFGWAERQPVGARRDGEWLVGLGVASATYPNMYFVPNRAGVRFTGGRYVVELQASDIGTGAWTVLPQIAAEALGVGVDLVDADIGHTGLPWAIPAGGSVGTFAWGDAVVAAARKFRRTHGEHPDEGDHVTATGRMPRGSRGYSRHAFGAHFAQARVSTVTGEVRVDRMLGAFAAGRIINPRTARSQLIGGMTMGLSAALHEEAHLDERFGHVVNGDLAGYHVAAHADVGDLEAITLEEHDPWFGATGAKGIGELGIVGAPAAIGNAIFNASGVRLRDLPFTPDRLFDAWGQPTASGTRATSP</sequence>
<dbReference type="Pfam" id="PF01315">
    <property type="entry name" value="Ald_Xan_dh_C"/>
    <property type="match status" value="1"/>
</dbReference>
<proteinExistence type="predicted"/>
<evidence type="ECO:0000256" key="3">
    <source>
        <dbReference type="SAM" id="MobiDB-lite"/>
    </source>
</evidence>
<dbReference type="EMBL" id="FOKC01000007">
    <property type="protein sequence ID" value="SFB30976.1"/>
    <property type="molecule type" value="Genomic_DNA"/>
</dbReference>
<feature type="compositionally biased region" description="Low complexity" evidence="3">
    <location>
        <begin position="11"/>
        <end position="21"/>
    </location>
</feature>
<dbReference type="SMART" id="SM01008">
    <property type="entry name" value="Ald_Xan_dh_C"/>
    <property type="match status" value="1"/>
</dbReference>
<dbReference type="InterPro" id="IPR046867">
    <property type="entry name" value="AldOxase/xan_DH_MoCoBD2"/>
</dbReference>
<evidence type="ECO:0000313" key="5">
    <source>
        <dbReference type="EMBL" id="SFB30976.1"/>
    </source>
</evidence>
<dbReference type="GO" id="GO:0016491">
    <property type="term" value="F:oxidoreductase activity"/>
    <property type="evidence" value="ECO:0007669"/>
    <property type="project" value="UniProtKB-KW"/>
</dbReference>
<evidence type="ECO:0000313" key="6">
    <source>
        <dbReference type="Proteomes" id="UP000199113"/>
    </source>
</evidence>
<dbReference type="InterPro" id="IPR036856">
    <property type="entry name" value="Ald_Oxase/Xan_DH_a/b_sf"/>
</dbReference>
<dbReference type="RefSeq" id="WP_231263449.1">
    <property type="nucleotide sequence ID" value="NZ_FOKC01000007.1"/>
</dbReference>
<gene>
    <name evidence="5" type="ORF">SAMN05192575_10763</name>
</gene>
<keyword evidence="2" id="KW-0560">Oxidoreductase</keyword>
<dbReference type="InterPro" id="IPR000674">
    <property type="entry name" value="Ald_Oxase/Xan_DH_a/b"/>
</dbReference>
<feature type="region of interest" description="Disordered" evidence="3">
    <location>
        <begin position="1"/>
        <end position="25"/>
    </location>
</feature>
<evidence type="ECO:0000259" key="4">
    <source>
        <dbReference type="SMART" id="SM01008"/>
    </source>
</evidence>
<dbReference type="Gene3D" id="3.30.365.10">
    <property type="entry name" value="Aldehyde oxidase/xanthine dehydrogenase, molybdopterin binding domain"/>
    <property type="match status" value="5"/>
</dbReference>
<dbReference type="InterPro" id="IPR016208">
    <property type="entry name" value="Ald_Oxase/xanthine_DH-like"/>
</dbReference>
<dbReference type="PANTHER" id="PTHR11908">
    <property type="entry name" value="XANTHINE DEHYDROGENASE"/>
    <property type="match status" value="1"/>
</dbReference>
<keyword evidence="1" id="KW-0500">Molybdenum</keyword>
<name>A0A1I1A0U1_9ACTN</name>
<dbReference type="AlphaFoldDB" id="A0A1I1A0U1"/>
<dbReference type="SUPFAM" id="SSF56003">
    <property type="entry name" value="Molybdenum cofactor-binding domain"/>
    <property type="match status" value="1"/>
</dbReference>
<dbReference type="Pfam" id="PF02738">
    <property type="entry name" value="MoCoBD_1"/>
    <property type="match status" value="1"/>
</dbReference>
<dbReference type="Proteomes" id="UP000199113">
    <property type="component" value="Unassembled WGS sequence"/>
</dbReference>
<dbReference type="SUPFAM" id="SSF54665">
    <property type="entry name" value="CO dehydrogenase molybdoprotein N-domain-like"/>
    <property type="match status" value="1"/>
</dbReference>